<keyword evidence="2" id="KW-1185">Reference proteome</keyword>
<dbReference type="AlphaFoldDB" id="A0A502GS74"/>
<evidence type="ECO:0000313" key="2">
    <source>
        <dbReference type="Proteomes" id="UP000317646"/>
    </source>
</evidence>
<dbReference type="Proteomes" id="UP000317646">
    <property type="component" value="Unassembled WGS sequence"/>
</dbReference>
<dbReference type="EMBL" id="RCYZ01000007">
    <property type="protein sequence ID" value="TPG63783.1"/>
    <property type="molecule type" value="Genomic_DNA"/>
</dbReference>
<protein>
    <submittedName>
        <fullName evidence="1">Uncharacterized protein</fullName>
    </submittedName>
</protein>
<organism evidence="1 2">
    <name type="scientific">Hymenobacter nivis</name>
    <dbReference type="NCBI Taxonomy" id="1850093"/>
    <lineage>
        <taxon>Bacteria</taxon>
        <taxon>Pseudomonadati</taxon>
        <taxon>Bacteroidota</taxon>
        <taxon>Cytophagia</taxon>
        <taxon>Cytophagales</taxon>
        <taxon>Hymenobacteraceae</taxon>
        <taxon>Hymenobacter</taxon>
    </lineage>
</organism>
<gene>
    <name evidence="1" type="ORF">EAH73_17225</name>
</gene>
<proteinExistence type="predicted"/>
<reference evidence="1 2" key="1">
    <citation type="journal article" date="2019" name="Environ. Microbiol.">
        <title>Species interactions and distinct microbial communities in high Arctic permafrost affected cryosols are associated with the CH4 and CO2 gas fluxes.</title>
        <authorList>
            <person name="Altshuler I."/>
            <person name="Hamel J."/>
            <person name="Turney S."/>
            <person name="Magnuson E."/>
            <person name="Levesque R."/>
            <person name="Greer C."/>
            <person name="Whyte L.G."/>
        </authorList>
    </citation>
    <scope>NUCLEOTIDE SEQUENCE [LARGE SCALE GENOMIC DNA]</scope>
    <source>
        <strain evidence="1 2">S9.2P</strain>
    </source>
</reference>
<evidence type="ECO:0000313" key="1">
    <source>
        <dbReference type="EMBL" id="TPG63783.1"/>
    </source>
</evidence>
<sequence length="68" mass="7323">MSPATPIAQRGANLPRAVITAQPDATYRPFAPAPAPESTGTAVRRLLAQPANVRAAFVLSEILNRREW</sequence>
<accession>A0A502GS74</accession>
<comment type="caution">
    <text evidence="1">The sequence shown here is derived from an EMBL/GenBank/DDBJ whole genome shotgun (WGS) entry which is preliminary data.</text>
</comment>
<name>A0A502GS74_9BACT</name>